<sequence>MFLPFKNVTTRQRFVSCVRDRFLHRNELFSAAYAVLCVALGLGIKYMDDHMPAQNPSTVQSGDHVLLSAKLSLLIDLDVLTIDLEQLGQTSRCSTR</sequence>
<keyword evidence="2" id="KW-1185">Reference proteome</keyword>
<comment type="caution">
    <text evidence="1">The sequence shown here is derived from an EMBL/GenBank/DDBJ whole genome shotgun (WGS) entry which is preliminary data.</text>
</comment>
<protein>
    <submittedName>
        <fullName evidence="1">Uncharacterized protein</fullName>
    </submittedName>
</protein>
<organism evidence="1 2">
    <name type="scientific">Peronosclerospora sorghi</name>
    <dbReference type="NCBI Taxonomy" id="230839"/>
    <lineage>
        <taxon>Eukaryota</taxon>
        <taxon>Sar</taxon>
        <taxon>Stramenopiles</taxon>
        <taxon>Oomycota</taxon>
        <taxon>Peronosporomycetes</taxon>
        <taxon>Peronosporales</taxon>
        <taxon>Peronosporaceae</taxon>
        <taxon>Peronosclerospora</taxon>
    </lineage>
</organism>
<proteinExistence type="predicted"/>
<name>A0ACC0WLY1_9STRA</name>
<dbReference type="Proteomes" id="UP001163321">
    <property type="component" value="Chromosome 11"/>
</dbReference>
<evidence type="ECO:0000313" key="2">
    <source>
        <dbReference type="Proteomes" id="UP001163321"/>
    </source>
</evidence>
<dbReference type="EMBL" id="CM047590">
    <property type="protein sequence ID" value="KAI9919769.1"/>
    <property type="molecule type" value="Genomic_DNA"/>
</dbReference>
<evidence type="ECO:0000313" key="1">
    <source>
        <dbReference type="EMBL" id="KAI9919769.1"/>
    </source>
</evidence>
<gene>
    <name evidence="1" type="ORF">PsorP6_017451</name>
</gene>
<accession>A0ACC0WLY1</accession>
<reference evidence="1 2" key="1">
    <citation type="journal article" date="2022" name="bioRxiv">
        <title>The genome of the oomycete Peronosclerospora sorghi, a cosmopolitan pathogen of maize and sorghum, is inflated with dispersed pseudogenes.</title>
        <authorList>
            <person name="Fletcher K."/>
            <person name="Martin F."/>
            <person name="Isakeit T."/>
            <person name="Cavanaugh K."/>
            <person name="Magill C."/>
            <person name="Michelmore R."/>
        </authorList>
    </citation>
    <scope>NUCLEOTIDE SEQUENCE [LARGE SCALE GENOMIC DNA]</scope>
    <source>
        <strain evidence="1">P6</strain>
    </source>
</reference>